<sequence length="392" mass="43486">MTNSSPLFSAECREKGKPQRAPEKKVTKEPKPNELNLPKATDPRLLQAAAKPSKAKPRGKPMAPPSQVPPPASILTRVVARGRFQKVLDSLTLAAGNTLELRCKGRSVRWKFPTYLEDEGRLRCVIKHFEKHSQLLVVNSTAADTGDYSCWSFQCGDSECQDGVDRMGRVFIFFTGQELFVPTEDYYQVVQLRTNRPTLLPCQVTSPLAQVTLHREFPPEEVAVDGINISYDMKRGFMIHRPRPSYAGSLFCMASLDGVQQISTKYMLIYINYPSSAPKPTLSASATTVQAGENFNVTCTVSGEPEVAVDFNWEYPGQQIGRPPYIREHADLVRRGGQVQQESESVLYVDEARDIDAGLYTCSAMNLQGTTTVSIRVRVLPATLAPRGTRPG</sequence>
<dbReference type="PROSITE" id="PS50835">
    <property type="entry name" value="IG_LIKE"/>
    <property type="match status" value="1"/>
</dbReference>
<evidence type="ECO:0000259" key="4">
    <source>
        <dbReference type="PROSITE" id="PS50835"/>
    </source>
</evidence>
<feature type="compositionally biased region" description="Basic and acidic residues" evidence="3">
    <location>
        <begin position="11"/>
        <end position="32"/>
    </location>
</feature>
<dbReference type="Proteomes" id="UP000694393">
    <property type="component" value="Unplaced"/>
</dbReference>
<dbReference type="InterPro" id="IPR036179">
    <property type="entry name" value="Ig-like_dom_sf"/>
</dbReference>
<feature type="compositionally biased region" description="Pro residues" evidence="3">
    <location>
        <begin position="62"/>
        <end position="72"/>
    </location>
</feature>
<name>A0A8C8ST93_9SAUR</name>
<dbReference type="InterPro" id="IPR003599">
    <property type="entry name" value="Ig_sub"/>
</dbReference>
<dbReference type="InterPro" id="IPR003598">
    <property type="entry name" value="Ig_sub2"/>
</dbReference>
<organism evidence="5 6">
    <name type="scientific">Pelusios castaneus</name>
    <name type="common">West African mud turtle</name>
    <dbReference type="NCBI Taxonomy" id="367368"/>
    <lineage>
        <taxon>Eukaryota</taxon>
        <taxon>Metazoa</taxon>
        <taxon>Chordata</taxon>
        <taxon>Craniata</taxon>
        <taxon>Vertebrata</taxon>
        <taxon>Euteleostomi</taxon>
        <taxon>Archelosauria</taxon>
        <taxon>Testudinata</taxon>
        <taxon>Testudines</taxon>
        <taxon>Pleurodira</taxon>
        <taxon>Pelomedusidae</taxon>
        <taxon>Pelusios</taxon>
    </lineage>
</organism>
<dbReference type="Pfam" id="PF13927">
    <property type="entry name" value="Ig_3"/>
    <property type="match status" value="1"/>
</dbReference>
<dbReference type="Ensembl" id="ENSPCET00000025545.1">
    <property type="protein sequence ID" value="ENSPCEP00000024724.1"/>
    <property type="gene ID" value="ENSPCEG00000018642.1"/>
</dbReference>
<dbReference type="PANTHER" id="PTHR15360:SF2">
    <property type="entry name" value="PLATELET-DERIVED GROWTH FACTOR RECEPTOR-LIKE PROTEIN"/>
    <property type="match status" value="1"/>
</dbReference>
<dbReference type="InterPro" id="IPR013783">
    <property type="entry name" value="Ig-like_fold"/>
</dbReference>
<dbReference type="InterPro" id="IPR007110">
    <property type="entry name" value="Ig-like_dom"/>
</dbReference>
<dbReference type="Gene3D" id="2.60.40.10">
    <property type="entry name" value="Immunoglobulins"/>
    <property type="match status" value="3"/>
</dbReference>
<reference evidence="5" key="1">
    <citation type="submission" date="2025-08" db="UniProtKB">
        <authorList>
            <consortium name="Ensembl"/>
        </authorList>
    </citation>
    <scope>IDENTIFICATION</scope>
</reference>
<evidence type="ECO:0000256" key="2">
    <source>
        <dbReference type="ARBA" id="ARBA00019671"/>
    </source>
</evidence>
<reference evidence="5" key="2">
    <citation type="submission" date="2025-09" db="UniProtKB">
        <authorList>
            <consortium name="Ensembl"/>
        </authorList>
    </citation>
    <scope>IDENTIFICATION</scope>
</reference>
<evidence type="ECO:0000256" key="3">
    <source>
        <dbReference type="SAM" id="MobiDB-lite"/>
    </source>
</evidence>
<accession>A0A8C8ST93</accession>
<evidence type="ECO:0000313" key="5">
    <source>
        <dbReference type="Ensembl" id="ENSPCEP00000024724.1"/>
    </source>
</evidence>
<evidence type="ECO:0000256" key="1">
    <source>
        <dbReference type="ARBA" id="ARBA00011360"/>
    </source>
</evidence>
<feature type="region of interest" description="Disordered" evidence="3">
    <location>
        <begin position="1"/>
        <end position="72"/>
    </location>
</feature>
<evidence type="ECO:0000313" key="6">
    <source>
        <dbReference type="Proteomes" id="UP000694393"/>
    </source>
</evidence>
<comment type="subunit">
    <text evidence="1">Forms a complex composed of PDGFRL, TNK2 and GRB2.</text>
</comment>
<dbReference type="PANTHER" id="PTHR15360">
    <property type="entry name" value="PLATELET-DERIVED GROWTH FACTOR RECEPTOR LIKE"/>
    <property type="match status" value="1"/>
</dbReference>
<feature type="domain" description="Ig-like" evidence="4">
    <location>
        <begin position="278"/>
        <end position="374"/>
    </location>
</feature>
<protein>
    <recommendedName>
        <fullName evidence="2">Platelet-derived growth factor receptor-like protein</fullName>
    </recommendedName>
</protein>
<dbReference type="SMART" id="SM00408">
    <property type="entry name" value="IGc2"/>
    <property type="match status" value="1"/>
</dbReference>
<dbReference type="InterPro" id="IPR042495">
    <property type="entry name" value="PDGFRL"/>
</dbReference>
<dbReference type="Pfam" id="PF21339">
    <property type="entry name" value="VEGFR-1-like_Ig-like"/>
    <property type="match status" value="1"/>
</dbReference>
<proteinExistence type="predicted"/>
<keyword evidence="6" id="KW-1185">Reference proteome</keyword>
<dbReference type="AlphaFoldDB" id="A0A8C8ST93"/>
<dbReference type="SUPFAM" id="SSF48726">
    <property type="entry name" value="Immunoglobulin"/>
    <property type="match status" value="3"/>
</dbReference>
<dbReference type="SMART" id="SM00409">
    <property type="entry name" value="IG"/>
    <property type="match status" value="3"/>
</dbReference>